<dbReference type="SUPFAM" id="SSF53850">
    <property type="entry name" value="Periplasmic binding protein-like II"/>
    <property type="match status" value="1"/>
</dbReference>
<evidence type="ECO:0000256" key="1">
    <source>
        <dbReference type="ARBA" id="ARBA00010333"/>
    </source>
</evidence>
<dbReference type="PANTHER" id="PTHR30085:SF6">
    <property type="entry name" value="ABC TRANSPORTER GLUTAMINE-BINDING PROTEIN GLNH"/>
    <property type="match status" value="1"/>
</dbReference>
<feature type="signal peptide" evidence="5">
    <location>
        <begin position="1"/>
        <end position="22"/>
    </location>
</feature>
<dbReference type="InterPro" id="IPR051455">
    <property type="entry name" value="Bact_solute-bind_prot3"/>
</dbReference>
<organism evidence="8 9">
    <name type="scientific">Alloscardovia theropitheci</name>
    <dbReference type="NCBI Taxonomy" id="2496842"/>
    <lineage>
        <taxon>Bacteria</taxon>
        <taxon>Bacillati</taxon>
        <taxon>Actinomycetota</taxon>
        <taxon>Actinomycetes</taxon>
        <taxon>Bifidobacteriales</taxon>
        <taxon>Bifidobacteriaceae</taxon>
        <taxon>Alloscardovia</taxon>
    </lineage>
</organism>
<comment type="similarity">
    <text evidence="1">Belongs to the bacterial solute-binding protein 3 family.</text>
</comment>
<keyword evidence="3 5" id="KW-0732">Signal</keyword>
<feature type="compositionally biased region" description="Basic and acidic residues" evidence="4">
    <location>
        <begin position="284"/>
        <end position="294"/>
    </location>
</feature>
<evidence type="ECO:0000256" key="3">
    <source>
        <dbReference type="ARBA" id="ARBA00022729"/>
    </source>
</evidence>
<dbReference type="SMART" id="SM00062">
    <property type="entry name" value="PBPb"/>
    <property type="match status" value="1"/>
</dbReference>
<protein>
    <submittedName>
        <fullName evidence="8">Glutamate ABC transporter substrate-binding protein</fullName>
    </submittedName>
</protein>
<dbReference type="SMART" id="SM00079">
    <property type="entry name" value="PBPe"/>
    <property type="match status" value="1"/>
</dbReference>
<dbReference type="InterPro" id="IPR001638">
    <property type="entry name" value="Solute-binding_3/MltF_N"/>
</dbReference>
<evidence type="ECO:0000259" key="6">
    <source>
        <dbReference type="SMART" id="SM00062"/>
    </source>
</evidence>
<keyword evidence="9" id="KW-1185">Reference proteome</keyword>
<feature type="region of interest" description="Disordered" evidence="4">
    <location>
        <begin position="252"/>
        <end position="294"/>
    </location>
</feature>
<keyword evidence="2" id="KW-0813">Transport</keyword>
<dbReference type="PANTHER" id="PTHR30085">
    <property type="entry name" value="AMINO ACID ABC TRANSPORTER PERMEASE"/>
    <property type="match status" value="1"/>
</dbReference>
<dbReference type="Proteomes" id="UP000291289">
    <property type="component" value="Unassembled WGS sequence"/>
</dbReference>
<comment type="caution">
    <text evidence="8">The sequence shown here is derived from an EMBL/GenBank/DDBJ whole genome shotgun (WGS) entry which is preliminary data.</text>
</comment>
<reference evidence="8 9" key="1">
    <citation type="submission" date="2018-12" db="EMBL/GenBank/DDBJ databases">
        <title>Alloscrdovia theropitheci sp. nov: a novel taxon from the feces of the bleeding-herat monkey (Theropithecus geleda).</title>
        <authorList>
            <person name="Modesto M."/>
        </authorList>
    </citation>
    <scope>NUCLEOTIDE SEQUENCE [LARGE SCALE GENOMIC DNA]</scope>
    <source>
        <strain evidence="8 9">GLDI4/2</strain>
    </source>
</reference>
<evidence type="ECO:0000313" key="8">
    <source>
        <dbReference type="EMBL" id="TCD53926.1"/>
    </source>
</evidence>
<dbReference type="Pfam" id="PF00497">
    <property type="entry name" value="SBP_bac_3"/>
    <property type="match status" value="1"/>
</dbReference>
<name>A0A4R0QZA3_9BIFI</name>
<dbReference type="CDD" id="cd13690">
    <property type="entry name" value="PBP2_GluB"/>
    <property type="match status" value="1"/>
</dbReference>
<dbReference type="InterPro" id="IPR001320">
    <property type="entry name" value="Iontro_rcpt_C"/>
</dbReference>
<dbReference type="Gene3D" id="3.40.190.10">
    <property type="entry name" value="Periplasmic binding protein-like II"/>
    <property type="match status" value="2"/>
</dbReference>
<accession>A0A4R0QZA3</accession>
<dbReference type="AlphaFoldDB" id="A0A4R0QZA3"/>
<sequence>MKKIITRLIATAVAAVSVVSLAACSSTSATDSDHKITIGIKFDQPGVGFKKGGTYTGFDVSVARYIAHELGYKDYEIVWREAPSKQREAMLQNRDVDMILASYSITDDRKKTVDFAGPYLVAGQDLLVRSDNTTINGPEDLDGKRLCSVTGSTSAVVIKERYSNKVQLMEQPSYAECATALFSGIVDAVTTDNIILAGLASNSRGRLKLVGKPFTQEYYGVGLHKGDYELAKKINAAINKMVSTGDWEQAIEDNTSGTGFTPDTQYNPPFANQGESAQSVEFARSTEESSDSKN</sequence>
<dbReference type="OrthoDB" id="9807888at2"/>
<dbReference type="EMBL" id="RXLP01000023">
    <property type="protein sequence ID" value="TCD53926.1"/>
    <property type="molecule type" value="Genomic_DNA"/>
</dbReference>
<dbReference type="GO" id="GO:0006865">
    <property type="term" value="P:amino acid transport"/>
    <property type="evidence" value="ECO:0007669"/>
    <property type="project" value="TreeGrafter"/>
</dbReference>
<evidence type="ECO:0000256" key="2">
    <source>
        <dbReference type="ARBA" id="ARBA00022448"/>
    </source>
</evidence>
<dbReference type="PROSITE" id="PS51257">
    <property type="entry name" value="PROKAR_LIPOPROTEIN"/>
    <property type="match status" value="1"/>
</dbReference>
<dbReference type="GO" id="GO:0030288">
    <property type="term" value="C:outer membrane-bounded periplasmic space"/>
    <property type="evidence" value="ECO:0007669"/>
    <property type="project" value="TreeGrafter"/>
</dbReference>
<feature type="domain" description="Solute-binding protein family 3/N-terminal" evidence="6">
    <location>
        <begin position="35"/>
        <end position="259"/>
    </location>
</feature>
<gene>
    <name evidence="8" type="ORF">EJ419_05675</name>
</gene>
<feature type="domain" description="Ionotropic glutamate receptor C-terminal" evidence="7">
    <location>
        <begin position="41"/>
        <end position="249"/>
    </location>
</feature>
<evidence type="ECO:0000313" key="9">
    <source>
        <dbReference type="Proteomes" id="UP000291289"/>
    </source>
</evidence>
<dbReference type="RefSeq" id="WP_131284511.1">
    <property type="nucleotide sequence ID" value="NZ_RXLP01000023.1"/>
</dbReference>
<dbReference type="GO" id="GO:0005576">
    <property type="term" value="C:extracellular region"/>
    <property type="evidence" value="ECO:0007669"/>
    <property type="project" value="TreeGrafter"/>
</dbReference>
<feature type="chain" id="PRO_5039575384" evidence="5">
    <location>
        <begin position="23"/>
        <end position="294"/>
    </location>
</feature>
<dbReference type="GO" id="GO:0015276">
    <property type="term" value="F:ligand-gated monoatomic ion channel activity"/>
    <property type="evidence" value="ECO:0007669"/>
    <property type="project" value="InterPro"/>
</dbReference>
<feature type="compositionally biased region" description="Polar residues" evidence="4">
    <location>
        <begin position="252"/>
        <end position="267"/>
    </location>
</feature>
<proteinExistence type="inferred from homology"/>
<evidence type="ECO:0000256" key="5">
    <source>
        <dbReference type="SAM" id="SignalP"/>
    </source>
</evidence>
<dbReference type="GO" id="GO:0016020">
    <property type="term" value="C:membrane"/>
    <property type="evidence" value="ECO:0007669"/>
    <property type="project" value="InterPro"/>
</dbReference>
<evidence type="ECO:0000256" key="4">
    <source>
        <dbReference type="SAM" id="MobiDB-lite"/>
    </source>
</evidence>
<evidence type="ECO:0000259" key="7">
    <source>
        <dbReference type="SMART" id="SM00079"/>
    </source>
</evidence>